<comment type="caution">
    <text evidence="2">The sequence shown here is derived from an EMBL/GenBank/DDBJ whole genome shotgun (WGS) entry which is preliminary data.</text>
</comment>
<feature type="domain" description="Mitochondria-eating protein C-terminal" evidence="1">
    <location>
        <begin position="7"/>
        <end position="86"/>
    </location>
</feature>
<dbReference type="EMBL" id="JAIWYP010000007">
    <property type="protein sequence ID" value="KAH3795230.1"/>
    <property type="molecule type" value="Genomic_DNA"/>
</dbReference>
<sequence length="89" mass="10178">MKEFESKYKLKGKPAQLDTYAFEAAKTVWMMKVQQPPVEFLWVDPGSRFNKETFKSYTKIGEIVDQCIWPAVLLHKGGPVMVRGIAQGK</sequence>
<name>A0A9D4J1W0_DREPO</name>
<gene>
    <name evidence="2" type="ORF">DPMN_148778</name>
</gene>
<dbReference type="AlphaFoldDB" id="A0A9D4J1W0"/>
<proteinExistence type="predicted"/>
<evidence type="ECO:0000313" key="3">
    <source>
        <dbReference type="Proteomes" id="UP000828390"/>
    </source>
</evidence>
<protein>
    <recommendedName>
        <fullName evidence="1">Mitochondria-eating protein C-terminal domain-containing protein</fullName>
    </recommendedName>
</protein>
<evidence type="ECO:0000259" key="1">
    <source>
        <dbReference type="Pfam" id="PF16026"/>
    </source>
</evidence>
<organism evidence="2 3">
    <name type="scientific">Dreissena polymorpha</name>
    <name type="common">Zebra mussel</name>
    <name type="synonym">Mytilus polymorpha</name>
    <dbReference type="NCBI Taxonomy" id="45954"/>
    <lineage>
        <taxon>Eukaryota</taxon>
        <taxon>Metazoa</taxon>
        <taxon>Spiralia</taxon>
        <taxon>Lophotrochozoa</taxon>
        <taxon>Mollusca</taxon>
        <taxon>Bivalvia</taxon>
        <taxon>Autobranchia</taxon>
        <taxon>Heteroconchia</taxon>
        <taxon>Euheterodonta</taxon>
        <taxon>Imparidentia</taxon>
        <taxon>Neoheterodontei</taxon>
        <taxon>Myida</taxon>
        <taxon>Dreissenoidea</taxon>
        <taxon>Dreissenidae</taxon>
        <taxon>Dreissena</taxon>
    </lineage>
</organism>
<dbReference type="Pfam" id="PF16026">
    <property type="entry name" value="MIEAP"/>
    <property type="match status" value="1"/>
</dbReference>
<reference evidence="2" key="1">
    <citation type="journal article" date="2019" name="bioRxiv">
        <title>The Genome of the Zebra Mussel, Dreissena polymorpha: A Resource for Invasive Species Research.</title>
        <authorList>
            <person name="McCartney M.A."/>
            <person name="Auch B."/>
            <person name="Kono T."/>
            <person name="Mallez S."/>
            <person name="Zhang Y."/>
            <person name="Obille A."/>
            <person name="Becker A."/>
            <person name="Abrahante J.E."/>
            <person name="Garbe J."/>
            <person name="Badalamenti J.P."/>
            <person name="Herman A."/>
            <person name="Mangelson H."/>
            <person name="Liachko I."/>
            <person name="Sullivan S."/>
            <person name="Sone E.D."/>
            <person name="Koren S."/>
            <person name="Silverstein K.A.T."/>
            <person name="Beckman K.B."/>
            <person name="Gohl D.M."/>
        </authorList>
    </citation>
    <scope>NUCLEOTIDE SEQUENCE</scope>
    <source>
        <strain evidence="2">Duluth1</strain>
        <tissue evidence="2">Whole animal</tissue>
    </source>
</reference>
<dbReference type="InterPro" id="IPR031981">
    <property type="entry name" value="MIEAP_C"/>
</dbReference>
<reference evidence="2" key="2">
    <citation type="submission" date="2020-11" db="EMBL/GenBank/DDBJ databases">
        <authorList>
            <person name="McCartney M.A."/>
            <person name="Auch B."/>
            <person name="Kono T."/>
            <person name="Mallez S."/>
            <person name="Becker A."/>
            <person name="Gohl D.M."/>
            <person name="Silverstein K.A.T."/>
            <person name="Koren S."/>
            <person name="Bechman K.B."/>
            <person name="Herman A."/>
            <person name="Abrahante J.E."/>
            <person name="Garbe J."/>
        </authorList>
    </citation>
    <scope>NUCLEOTIDE SEQUENCE</scope>
    <source>
        <strain evidence="2">Duluth1</strain>
        <tissue evidence="2">Whole animal</tissue>
    </source>
</reference>
<accession>A0A9D4J1W0</accession>
<evidence type="ECO:0000313" key="2">
    <source>
        <dbReference type="EMBL" id="KAH3795230.1"/>
    </source>
</evidence>
<keyword evidence="3" id="KW-1185">Reference proteome</keyword>
<dbReference type="Proteomes" id="UP000828390">
    <property type="component" value="Unassembled WGS sequence"/>
</dbReference>